<gene>
    <name evidence="4" type="ORF">ASPGLDRAFT_78102</name>
</gene>
<dbReference type="SUPFAM" id="SSF48403">
    <property type="entry name" value="Ankyrin repeat"/>
    <property type="match status" value="1"/>
</dbReference>
<feature type="repeat" description="ANK" evidence="3">
    <location>
        <begin position="72"/>
        <end position="104"/>
    </location>
</feature>
<dbReference type="OrthoDB" id="4488855at2759"/>
<name>A0A1L9V3W3_ASPGL</name>
<keyword evidence="2 3" id="KW-0040">ANK repeat</keyword>
<dbReference type="Proteomes" id="UP000184300">
    <property type="component" value="Unassembled WGS sequence"/>
</dbReference>
<dbReference type="InterPro" id="IPR036770">
    <property type="entry name" value="Ankyrin_rpt-contain_sf"/>
</dbReference>
<evidence type="ECO:0000256" key="2">
    <source>
        <dbReference type="ARBA" id="ARBA00023043"/>
    </source>
</evidence>
<organism evidence="4 5">
    <name type="scientific">Aspergillus glaucus CBS 516.65</name>
    <dbReference type="NCBI Taxonomy" id="1160497"/>
    <lineage>
        <taxon>Eukaryota</taxon>
        <taxon>Fungi</taxon>
        <taxon>Dikarya</taxon>
        <taxon>Ascomycota</taxon>
        <taxon>Pezizomycotina</taxon>
        <taxon>Eurotiomycetes</taxon>
        <taxon>Eurotiomycetidae</taxon>
        <taxon>Eurotiales</taxon>
        <taxon>Aspergillaceae</taxon>
        <taxon>Aspergillus</taxon>
        <taxon>Aspergillus subgen. Aspergillus</taxon>
    </lineage>
</organism>
<dbReference type="VEuPathDB" id="FungiDB:ASPGLDRAFT_78102"/>
<dbReference type="InterPro" id="IPR002110">
    <property type="entry name" value="Ankyrin_rpt"/>
</dbReference>
<protein>
    <submittedName>
        <fullName evidence="4">Uncharacterized protein</fullName>
    </submittedName>
</protein>
<dbReference type="EMBL" id="KV878931">
    <property type="protein sequence ID" value="OJJ78618.1"/>
    <property type="molecule type" value="Genomic_DNA"/>
</dbReference>
<dbReference type="PRINTS" id="PR01415">
    <property type="entry name" value="ANKYRIN"/>
</dbReference>
<dbReference type="PANTHER" id="PTHR24178">
    <property type="entry name" value="MOLTING PROTEIN MLT-4"/>
    <property type="match status" value="1"/>
</dbReference>
<sequence length="281" mass="30973">MALQNLPNELLFLIASNLKTEADINSLSQVNHGVHTTIDPYLYEQNRLKLLLDHTASTSSDFTLSAIRQTYSGWTPLLLAATYGHAEVARLLLDNGMDPNASDSSFRPPLYMACLEGHAAVVNVLLENPNTRVNPLDKSDYIPFYEAVFRGNVGIAAALLAHGAHVSPTEEEGWTPLHSLVRLLVGRQEVNPNALYGQGTALQWAIECDCEDMIFTFSENGETLLLQTLIKGNDKMAKVFLDAEANPNIASRTWLTPAMLLEAPSKEARQGLVQQYHLSED</sequence>
<dbReference type="RefSeq" id="XP_022395316.1">
    <property type="nucleotide sequence ID" value="XM_022549944.1"/>
</dbReference>
<dbReference type="AlphaFoldDB" id="A0A1L9V3W3"/>
<dbReference type="GeneID" id="34466204"/>
<dbReference type="PROSITE" id="PS50297">
    <property type="entry name" value="ANK_REP_REGION"/>
    <property type="match status" value="1"/>
</dbReference>
<evidence type="ECO:0000313" key="5">
    <source>
        <dbReference type="Proteomes" id="UP000184300"/>
    </source>
</evidence>
<keyword evidence="1" id="KW-0677">Repeat</keyword>
<dbReference type="STRING" id="1160497.A0A1L9V3W3"/>
<dbReference type="Gene3D" id="1.25.40.20">
    <property type="entry name" value="Ankyrin repeat-containing domain"/>
    <property type="match status" value="1"/>
</dbReference>
<keyword evidence="5" id="KW-1185">Reference proteome</keyword>
<evidence type="ECO:0000256" key="1">
    <source>
        <dbReference type="ARBA" id="ARBA00022737"/>
    </source>
</evidence>
<accession>A0A1L9V3W3</accession>
<dbReference type="SMART" id="SM00248">
    <property type="entry name" value="ANK"/>
    <property type="match status" value="4"/>
</dbReference>
<proteinExistence type="predicted"/>
<evidence type="ECO:0000313" key="4">
    <source>
        <dbReference type="EMBL" id="OJJ78618.1"/>
    </source>
</evidence>
<dbReference type="PROSITE" id="PS50088">
    <property type="entry name" value="ANK_REPEAT"/>
    <property type="match status" value="1"/>
</dbReference>
<reference evidence="5" key="1">
    <citation type="journal article" date="2017" name="Genome Biol.">
        <title>Comparative genomics reveals high biological diversity and specific adaptations in the industrially and medically important fungal genus Aspergillus.</title>
        <authorList>
            <person name="de Vries R.P."/>
            <person name="Riley R."/>
            <person name="Wiebenga A."/>
            <person name="Aguilar-Osorio G."/>
            <person name="Amillis S."/>
            <person name="Uchima C.A."/>
            <person name="Anderluh G."/>
            <person name="Asadollahi M."/>
            <person name="Askin M."/>
            <person name="Barry K."/>
            <person name="Battaglia E."/>
            <person name="Bayram O."/>
            <person name="Benocci T."/>
            <person name="Braus-Stromeyer S.A."/>
            <person name="Caldana C."/>
            <person name="Canovas D."/>
            <person name="Cerqueira G.C."/>
            <person name="Chen F."/>
            <person name="Chen W."/>
            <person name="Choi C."/>
            <person name="Clum A."/>
            <person name="Dos Santos R.A."/>
            <person name="Damasio A.R."/>
            <person name="Diallinas G."/>
            <person name="Emri T."/>
            <person name="Fekete E."/>
            <person name="Flipphi M."/>
            <person name="Freyberg S."/>
            <person name="Gallo A."/>
            <person name="Gournas C."/>
            <person name="Habgood R."/>
            <person name="Hainaut M."/>
            <person name="Harispe M.L."/>
            <person name="Henrissat B."/>
            <person name="Hilden K.S."/>
            <person name="Hope R."/>
            <person name="Hossain A."/>
            <person name="Karabika E."/>
            <person name="Karaffa L."/>
            <person name="Karanyi Z."/>
            <person name="Krasevec N."/>
            <person name="Kuo A."/>
            <person name="Kusch H."/>
            <person name="LaButti K."/>
            <person name="Lagendijk E.L."/>
            <person name="Lapidus A."/>
            <person name="Levasseur A."/>
            <person name="Lindquist E."/>
            <person name="Lipzen A."/>
            <person name="Logrieco A.F."/>
            <person name="MacCabe A."/>
            <person name="Maekelae M.R."/>
            <person name="Malavazi I."/>
            <person name="Melin P."/>
            <person name="Meyer V."/>
            <person name="Mielnichuk N."/>
            <person name="Miskei M."/>
            <person name="Molnar A.P."/>
            <person name="Mule G."/>
            <person name="Ngan C.Y."/>
            <person name="Orejas M."/>
            <person name="Orosz E."/>
            <person name="Ouedraogo J.P."/>
            <person name="Overkamp K.M."/>
            <person name="Park H.-S."/>
            <person name="Perrone G."/>
            <person name="Piumi F."/>
            <person name="Punt P.J."/>
            <person name="Ram A.F."/>
            <person name="Ramon A."/>
            <person name="Rauscher S."/>
            <person name="Record E."/>
            <person name="Riano-Pachon D.M."/>
            <person name="Robert V."/>
            <person name="Roehrig J."/>
            <person name="Ruller R."/>
            <person name="Salamov A."/>
            <person name="Salih N.S."/>
            <person name="Samson R.A."/>
            <person name="Sandor E."/>
            <person name="Sanguinetti M."/>
            <person name="Schuetze T."/>
            <person name="Sepcic K."/>
            <person name="Shelest E."/>
            <person name="Sherlock G."/>
            <person name="Sophianopoulou V."/>
            <person name="Squina F.M."/>
            <person name="Sun H."/>
            <person name="Susca A."/>
            <person name="Todd R.B."/>
            <person name="Tsang A."/>
            <person name="Unkles S.E."/>
            <person name="van de Wiele N."/>
            <person name="van Rossen-Uffink D."/>
            <person name="Oliveira J.V."/>
            <person name="Vesth T.C."/>
            <person name="Visser J."/>
            <person name="Yu J.-H."/>
            <person name="Zhou M."/>
            <person name="Andersen M.R."/>
            <person name="Archer D.B."/>
            <person name="Baker S.E."/>
            <person name="Benoit I."/>
            <person name="Brakhage A.A."/>
            <person name="Braus G.H."/>
            <person name="Fischer R."/>
            <person name="Frisvad J.C."/>
            <person name="Goldman G.H."/>
            <person name="Houbraken J."/>
            <person name="Oakley B."/>
            <person name="Pocsi I."/>
            <person name="Scazzocchio C."/>
            <person name="Seiboth B."/>
            <person name="vanKuyk P.A."/>
            <person name="Wortman J."/>
            <person name="Dyer P.S."/>
            <person name="Grigoriev I.V."/>
        </authorList>
    </citation>
    <scope>NUCLEOTIDE SEQUENCE [LARGE SCALE GENOMIC DNA]</scope>
    <source>
        <strain evidence="5">CBS 516.65</strain>
    </source>
</reference>
<evidence type="ECO:0000256" key="3">
    <source>
        <dbReference type="PROSITE-ProRule" id="PRU00023"/>
    </source>
</evidence>
<dbReference type="Pfam" id="PF12796">
    <property type="entry name" value="Ank_2"/>
    <property type="match status" value="1"/>
</dbReference>